<dbReference type="RefSeq" id="WP_138659343.1">
    <property type="nucleotide sequence ID" value="NZ_VATY01000004.1"/>
</dbReference>
<dbReference type="InterPro" id="IPR050228">
    <property type="entry name" value="Carboxylesterase_BioH"/>
</dbReference>
<dbReference type="Proteomes" id="UP000310314">
    <property type="component" value="Unassembled WGS sequence"/>
</dbReference>
<accession>A0A5S3PHJ2</accession>
<sequence>MKKLLVRIASTLFPAAITSYAYKQLTNPQIRKLRESELGILDKADTEKLRFKDFDIQLYTWRGGDKKILLIHGWEGQAGNFSDLITPLLHAGYTVYSFDAPSHGFSSKGETSLFEFTELVGLLIRKYEVSTLISHSFGGVATTYALFENQDLQIDKYVLLTTPDKFSERIDDVADMVGITEKVKSRLIRRLEKETGMDLKILNVSKFVQSIKVKSALIIHDTKDKVIPIARSKNVYQNWPEAEFKEIEGTGHFRILRTASVIKDVIAYLN</sequence>
<dbReference type="EMBL" id="VATY01000004">
    <property type="protein sequence ID" value="TMM53719.1"/>
    <property type="molecule type" value="Genomic_DNA"/>
</dbReference>
<dbReference type="OrthoDB" id="9785847at2"/>
<dbReference type="SUPFAM" id="SSF53474">
    <property type="entry name" value="alpha/beta-Hydrolases"/>
    <property type="match status" value="1"/>
</dbReference>
<dbReference type="AlphaFoldDB" id="A0A5S3PHJ2"/>
<dbReference type="Gene3D" id="3.40.50.1820">
    <property type="entry name" value="alpha/beta hydrolase"/>
    <property type="match status" value="1"/>
</dbReference>
<dbReference type="PANTHER" id="PTHR43194">
    <property type="entry name" value="HYDROLASE ALPHA/BETA FOLD FAMILY"/>
    <property type="match status" value="1"/>
</dbReference>
<gene>
    <name evidence="2" type="ORF">FEE95_17630</name>
</gene>
<keyword evidence="3" id="KW-1185">Reference proteome</keyword>
<reference evidence="2 3" key="1">
    <citation type="submission" date="2019-05" db="EMBL/GenBank/DDBJ databases">
        <authorList>
            <person name="Zhang J.-Y."/>
            <person name="Feg X."/>
            <person name="Du Z.-J."/>
        </authorList>
    </citation>
    <scope>NUCLEOTIDE SEQUENCE [LARGE SCALE GENOMIC DNA]</scope>
    <source>
        <strain evidence="2 3">RZ26</strain>
    </source>
</reference>
<dbReference type="GO" id="GO:0016787">
    <property type="term" value="F:hydrolase activity"/>
    <property type="evidence" value="ECO:0007669"/>
    <property type="project" value="UniProtKB-KW"/>
</dbReference>
<protein>
    <submittedName>
        <fullName evidence="2">Alpha/beta hydrolase</fullName>
    </submittedName>
</protein>
<evidence type="ECO:0000313" key="3">
    <source>
        <dbReference type="Proteomes" id="UP000310314"/>
    </source>
</evidence>
<dbReference type="Pfam" id="PF12697">
    <property type="entry name" value="Abhydrolase_6"/>
    <property type="match status" value="1"/>
</dbReference>
<dbReference type="InterPro" id="IPR029058">
    <property type="entry name" value="AB_hydrolase_fold"/>
</dbReference>
<dbReference type="InterPro" id="IPR000073">
    <property type="entry name" value="AB_hydrolase_1"/>
</dbReference>
<dbReference type="PANTHER" id="PTHR43194:SF2">
    <property type="entry name" value="PEROXISOMAL MEMBRANE PROTEIN LPX1"/>
    <property type="match status" value="1"/>
</dbReference>
<evidence type="ECO:0000259" key="1">
    <source>
        <dbReference type="Pfam" id="PF12697"/>
    </source>
</evidence>
<name>A0A5S3PHJ2_9FLAO</name>
<feature type="domain" description="AB hydrolase-1" evidence="1">
    <location>
        <begin position="68"/>
        <end position="162"/>
    </location>
</feature>
<comment type="caution">
    <text evidence="2">The sequence shown here is derived from an EMBL/GenBank/DDBJ whole genome shotgun (WGS) entry which is preliminary data.</text>
</comment>
<organism evidence="2 3">
    <name type="scientific">Maribacter algarum</name>
    <name type="common">ex Zhang et al. 2020</name>
    <dbReference type="NCBI Taxonomy" id="2578118"/>
    <lineage>
        <taxon>Bacteria</taxon>
        <taxon>Pseudomonadati</taxon>
        <taxon>Bacteroidota</taxon>
        <taxon>Flavobacteriia</taxon>
        <taxon>Flavobacteriales</taxon>
        <taxon>Flavobacteriaceae</taxon>
        <taxon>Maribacter</taxon>
    </lineage>
</organism>
<evidence type="ECO:0000313" key="2">
    <source>
        <dbReference type="EMBL" id="TMM53719.1"/>
    </source>
</evidence>
<keyword evidence="2" id="KW-0378">Hydrolase</keyword>
<proteinExistence type="predicted"/>